<dbReference type="PANTHER" id="PTHR44757:SF2">
    <property type="entry name" value="BIOFILM ARCHITECTURE MAINTENANCE PROTEIN MBAA"/>
    <property type="match status" value="1"/>
</dbReference>
<keyword evidence="1" id="KW-0472">Membrane</keyword>
<feature type="domain" description="GGDEF" evidence="3">
    <location>
        <begin position="176"/>
        <end position="308"/>
    </location>
</feature>
<dbReference type="InterPro" id="IPR035919">
    <property type="entry name" value="EAL_sf"/>
</dbReference>
<dbReference type="PROSITE" id="PS50887">
    <property type="entry name" value="GGDEF"/>
    <property type="match status" value="1"/>
</dbReference>
<protein>
    <submittedName>
        <fullName evidence="4">Bifunctional diguanylate cyclase/phosphodiesterase</fullName>
    </submittedName>
</protein>
<dbReference type="InterPro" id="IPR000160">
    <property type="entry name" value="GGDEF_dom"/>
</dbReference>
<evidence type="ECO:0000313" key="5">
    <source>
        <dbReference type="Proteomes" id="UP000321832"/>
    </source>
</evidence>
<dbReference type="SMART" id="SM00052">
    <property type="entry name" value="EAL"/>
    <property type="match status" value="1"/>
</dbReference>
<evidence type="ECO:0000259" key="2">
    <source>
        <dbReference type="PROSITE" id="PS50883"/>
    </source>
</evidence>
<feature type="transmembrane region" description="Helical" evidence="1">
    <location>
        <begin position="65"/>
        <end position="86"/>
    </location>
</feature>
<dbReference type="SMART" id="SM00267">
    <property type="entry name" value="GGDEF"/>
    <property type="match status" value="1"/>
</dbReference>
<dbReference type="CDD" id="cd01949">
    <property type="entry name" value="GGDEF"/>
    <property type="match status" value="1"/>
</dbReference>
<gene>
    <name evidence="4" type="ORF">FSC37_21805</name>
</gene>
<dbReference type="Gene3D" id="3.20.20.450">
    <property type="entry name" value="EAL domain"/>
    <property type="match status" value="1"/>
</dbReference>
<keyword evidence="5" id="KW-1185">Reference proteome</keyword>
<dbReference type="Pfam" id="PF00990">
    <property type="entry name" value="GGDEF"/>
    <property type="match status" value="1"/>
</dbReference>
<feature type="transmembrane region" description="Helical" evidence="1">
    <location>
        <begin position="32"/>
        <end position="53"/>
    </location>
</feature>
<dbReference type="SUPFAM" id="SSF55073">
    <property type="entry name" value="Nucleotide cyclase"/>
    <property type="match status" value="1"/>
</dbReference>
<feature type="transmembrane region" description="Helical" evidence="1">
    <location>
        <begin position="106"/>
        <end position="126"/>
    </location>
</feature>
<sequence>MAAVVLLALVAVAVTGASLHGMGLTPVPAARPLVVTAAAAALALLLGGCGWLLAGERGVEPRWQLSAALLAGAGLVGAHHAVAASLQVPAAAVSRHAGGWLGDATMALLAGMLTLTLSGALLALSIMEARMRRALREAIERVEEAARTDSLTRLPNRRAFEARLDAAERHAAEGQLATAVLFIGIDHFTPVNESFGRAVGDLLLQAIARRLRELVGTRGVLARVGGDEFVLLLGPGHGRTQSAAMAQQLLEALLQPFELEQRVLSVSASIGVTLYPRDGSLTSAMAHAEAAARYAKRNGGATFAFFEPRMLGDAREQAELLRDLRHAVAGGQLELVYQPKVHAPSGEITGAEALLRWHHPQRGMVSPMVFVPLAERHGLIVSIGQWVIDEACRQARAWRDEGLRMRVAINLSVHQLRQPDLAERIAAALQRHQVKPNLLTCEITESAAMEDAEGTRAIFEKLSAVGVHLSIDDFGTGYCNFAMLRRLPAEELKIDRSFVLDLETSADARAVVDAVVKLGRALGRKVVAEGVETEGRAQVLRALGCDVLQGYLYAKPMAAKALALWAMNDVGPRAMEFSASLFQETQPVSVH</sequence>
<dbReference type="InterPro" id="IPR001633">
    <property type="entry name" value="EAL_dom"/>
</dbReference>
<evidence type="ECO:0000313" key="4">
    <source>
        <dbReference type="EMBL" id="TXC67372.1"/>
    </source>
</evidence>
<dbReference type="InterPro" id="IPR029787">
    <property type="entry name" value="Nucleotide_cyclase"/>
</dbReference>
<dbReference type="AlphaFoldDB" id="A0A5C6U2W3"/>
<proteinExistence type="predicted"/>
<dbReference type="NCBIfam" id="TIGR00254">
    <property type="entry name" value="GGDEF"/>
    <property type="match status" value="1"/>
</dbReference>
<dbReference type="InterPro" id="IPR052155">
    <property type="entry name" value="Biofilm_reg_signaling"/>
</dbReference>
<dbReference type="InterPro" id="IPR043128">
    <property type="entry name" value="Rev_trsase/Diguanyl_cyclase"/>
</dbReference>
<feature type="domain" description="EAL" evidence="2">
    <location>
        <begin position="317"/>
        <end position="570"/>
    </location>
</feature>
<dbReference type="Pfam" id="PF00563">
    <property type="entry name" value="EAL"/>
    <property type="match status" value="1"/>
</dbReference>
<keyword evidence="1" id="KW-1133">Transmembrane helix</keyword>
<dbReference type="EMBL" id="VOPW01000001">
    <property type="protein sequence ID" value="TXC67372.1"/>
    <property type="molecule type" value="Genomic_DNA"/>
</dbReference>
<evidence type="ECO:0000256" key="1">
    <source>
        <dbReference type="SAM" id="Phobius"/>
    </source>
</evidence>
<dbReference type="Gene3D" id="3.30.70.270">
    <property type="match status" value="1"/>
</dbReference>
<dbReference type="PROSITE" id="PS50883">
    <property type="entry name" value="EAL"/>
    <property type="match status" value="1"/>
</dbReference>
<reference evidence="4 5" key="1">
    <citation type="submission" date="2019-08" db="EMBL/GenBank/DDBJ databases">
        <authorList>
            <person name="Khan S.A."/>
            <person name="Jeon C.O."/>
            <person name="Jeong S.E."/>
        </authorList>
    </citation>
    <scope>NUCLEOTIDE SEQUENCE [LARGE SCALE GENOMIC DNA]</scope>
    <source>
        <strain evidence="5">IMCC1728</strain>
    </source>
</reference>
<evidence type="ECO:0000259" key="3">
    <source>
        <dbReference type="PROSITE" id="PS50887"/>
    </source>
</evidence>
<dbReference type="CDD" id="cd01948">
    <property type="entry name" value="EAL"/>
    <property type="match status" value="1"/>
</dbReference>
<dbReference type="SUPFAM" id="SSF141868">
    <property type="entry name" value="EAL domain-like"/>
    <property type="match status" value="1"/>
</dbReference>
<keyword evidence="1" id="KW-0812">Transmembrane</keyword>
<name>A0A5C6U2W3_9BURK</name>
<dbReference type="FunFam" id="3.20.20.450:FF:000001">
    <property type="entry name" value="Cyclic di-GMP phosphodiesterase yahA"/>
    <property type="match status" value="1"/>
</dbReference>
<dbReference type="PANTHER" id="PTHR44757">
    <property type="entry name" value="DIGUANYLATE CYCLASE DGCP"/>
    <property type="match status" value="1"/>
</dbReference>
<comment type="caution">
    <text evidence="4">The sequence shown here is derived from an EMBL/GenBank/DDBJ whole genome shotgun (WGS) entry which is preliminary data.</text>
</comment>
<dbReference type="Proteomes" id="UP000321832">
    <property type="component" value="Unassembled WGS sequence"/>
</dbReference>
<organism evidence="4 5">
    <name type="scientific">Piscinibacter aquaticus</name>
    <dbReference type="NCBI Taxonomy" id="392597"/>
    <lineage>
        <taxon>Bacteria</taxon>
        <taxon>Pseudomonadati</taxon>
        <taxon>Pseudomonadota</taxon>
        <taxon>Betaproteobacteria</taxon>
        <taxon>Burkholderiales</taxon>
        <taxon>Sphaerotilaceae</taxon>
        <taxon>Piscinibacter</taxon>
    </lineage>
</organism>
<accession>A0A5C6U2W3</accession>